<comment type="similarity">
    <text evidence="1">Belongs to the universal ribosomal protein uL3 family.</text>
</comment>
<organism evidence="6 7">
    <name type="scientific">Mycena citricolor</name>
    <dbReference type="NCBI Taxonomy" id="2018698"/>
    <lineage>
        <taxon>Eukaryota</taxon>
        <taxon>Fungi</taxon>
        <taxon>Dikarya</taxon>
        <taxon>Basidiomycota</taxon>
        <taxon>Agaricomycotina</taxon>
        <taxon>Agaricomycetes</taxon>
        <taxon>Agaricomycetidae</taxon>
        <taxon>Agaricales</taxon>
        <taxon>Marasmiineae</taxon>
        <taxon>Mycenaceae</taxon>
        <taxon>Mycena</taxon>
    </lineage>
</organism>
<keyword evidence="2" id="KW-0689">Ribosomal protein</keyword>
<dbReference type="InterPro" id="IPR019927">
    <property type="entry name" value="Ribosomal_uL3_bac/org-type"/>
</dbReference>
<evidence type="ECO:0000256" key="5">
    <source>
        <dbReference type="SAM" id="MobiDB-lite"/>
    </source>
</evidence>
<dbReference type="InterPro" id="IPR009000">
    <property type="entry name" value="Transl_B-barrel_sf"/>
</dbReference>
<dbReference type="PANTHER" id="PTHR11229">
    <property type="entry name" value="50S RIBOSOMAL PROTEIN L3"/>
    <property type="match status" value="1"/>
</dbReference>
<comment type="caution">
    <text evidence="6">The sequence shown here is derived from an EMBL/GenBank/DDBJ whole genome shotgun (WGS) entry which is preliminary data.</text>
</comment>
<sequence>MGASPEQTQGPRRAMGGEIPRSGSITSGCCHQICHEIVLCTTAMLSGVWALVERPRLAGSVRRLHSSRVAQLATPAPASPSKPKWTPNSVRTGVIARKRGMTSLWTDQGARIPVTVLQLEQCQVTANIKTMRRDHTEYHAVQVAATDRPAKTLSKSMIGHFRKAQVPPKRIVREFPVSPDAHIPVGKLRCAVGILRTLNNRFKALSSLPFILCRASLWTWWPRGGIGKGFAGGMKRWNFGGLAASHGVSVSHRSSGSTGQHQDPGRVFPGKKMPGRLGGKRITTQNLAVVRIDTSLDLVFVRGAVPGADDAYVLMSDAKKKMLAPAAHNQAKGLFEKVLPTGVDDLPFPAGTAKLAKTLPTIVESPAYRRSPFIPQE</sequence>
<feature type="region of interest" description="Disordered" evidence="5">
    <location>
        <begin position="250"/>
        <end position="279"/>
    </location>
</feature>
<protein>
    <recommendedName>
        <fullName evidence="4">Large ribosomal subunit protein uL3m</fullName>
    </recommendedName>
</protein>
<dbReference type="Gene3D" id="2.40.30.10">
    <property type="entry name" value="Translation factors"/>
    <property type="match status" value="1"/>
</dbReference>
<evidence type="ECO:0000313" key="7">
    <source>
        <dbReference type="Proteomes" id="UP001295794"/>
    </source>
</evidence>
<dbReference type="EMBL" id="CAVNYO010000063">
    <property type="protein sequence ID" value="CAK5264617.1"/>
    <property type="molecule type" value="Genomic_DNA"/>
</dbReference>
<evidence type="ECO:0000313" key="6">
    <source>
        <dbReference type="EMBL" id="CAK5264617.1"/>
    </source>
</evidence>
<feature type="region of interest" description="Disordered" evidence="5">
    <location>
        <begin position="1"/>
        <end position="20"/>
    </location>
</feature>
<dbReference type="Gene3D" id="3.30.160.810">
    <property type="match status" value="1"/>
</dbReference>
<feature type="compositionally biased region" description="Polar residues" evidence="5">
    <location>
        <begin position="1"/>
        <end position="10"/>
    </location>
</feature>
<dbReference type="Proteomes" id="UP001295794">
    <property type="component" value="Unassembled WGS sequence"/>
</dbReference>
<keyword evidence="7" id="KW-1185">Reference proteome</keyword>
<dbReference type="GO" id="GO:0006412">
    <property type="term" value="P:translation"/>
    <property type="evidence" value="ECO:0007669"/>
    <property type="project" value="InterPro"/>
</dbReference>
<gene>
    <name evidence="6" type="ORF">MYCIT1_LOCUS4932</name>
</gene>
<dbReference type="Pfam" id="PF00297">
    <property type="entry name" value="Ribosomal_L3"/>
    <property type="match status" value="1"/>
</dbReference>
<dbReference type="GO" id="GO:0003735">
    <property type="term" value="F:structural constituent of ribosome"/>
    <property type="evidence" value="ECO:0007669"/>
    <property type="project" value="InterPro"/>
</dbReference>
<dbReference type="PANTHER" id="PTHR11229:SF8">
    <property type="entry name" value="LARGE RIBOSOMAL SUBUNIT PROTEIN UL3M"/>
    <property type="match status" value="1"/>
</dbReference>
<evidence type="ECO:0000256" key="4">
    <source>
        <dbReference type="ARBA" id="ARBA00035209"/>
    </source>
</evidence>
<evidence type="ECO:0000256" key="1">
    <source>
        <dbReference type="ARBA" id="ARBA00006540"/>
    </source>
</evidence>
<evidence type="ECO:0000256" key="3">
    <source>
        <dbReference type="ARBA" id="ARBA00023274"/>
    </source>
</evidence>
<accession>A0AAD2GYP6</accession>
<dbReference type="GO" id="GO:0005762">
    <property type="term" value="C:mitochondrial large ribosomal subunit"/>
    <property type="evidence" value="ECO:0007669"/>
    <property type="project" value="TreeGrafter"/>
</dbReference>
<reference evidence="6" key="1">
    <citation type="submission" date="2023-11" db="EMBL/GenBank/DDBJ databases">
        <authorList>
            <person name="De Vega J J."/>
            <person name="De Vega J J."/>
        </authorList>
    </citation>
    <scope>NUCLEOTIDE SEQUENCE</scope>
</reference>
<keyword evidence="3" id="KW-0687">Ribonucleoprotein</keyword>
<dbReference type="SUPFAM" id="SSF50447">
    <property type="entry name" value="Translation proteins"/>
    <property type="match status" value="1"/>
</dbReference>
<dbReference type="InterPro" id="IPR000597">
    <property type="entry name" value="Ribosomal_uL3"/>
</dbReference>
<name>A0AAD2GYP6_9AGAR</name>
<dbReference type="FunFam" id="2.40.30.10:FF:000004">
    <property type="entry name" value="50S ribosomal protein L3"/>
    <property type="match status" value="1"/>
</dbReference>
<proteinExistence type="inferred from homology"/>
<evidence type="ECO:0000256" key="2">
    <source>
        <dbReference type="ARBA" id="ARBA00022980"/>
    </source>
</evidence>
<dbReference type="AlphaFoldDB" id="A0AAD2GYP6"/>